<comment type="subcellular location">
    <subcellularLocation>
        <location evidence="1">Cell membrane</location>
        <topology evidence="1">Multi-pass membrane protein</topology>
    </subcellularLocation>
</comment>
<comment type="similarity">
    <text evidence="2">Belongs to the glutamate-gated ion channel (TC 1.A.10.1) family.</text>
</comment>
<dbReference type="Pfam" id="PF00060">
    <property type="entry name" value="Lig_chan"/>
    <property type="match status" value="1"/>
</dbReference>
<keyword evidence="4" id="KW-0812">Transmembrane</keyword>
<dbReference type="EnsemblMetazoa" id="AALB009483-RA">
    <property type="protein sequence ID" value="AALB009483-PA"/>
    <property type="gene ID" value="AALB009483"/>
</dbReference>
<accession>A0A182FSF6</accession>
<evidence type="ECO:0000256" key="8">
    <source>
        <dbReference type="ARBA" id="ARBA00023180"/>
    </source>
</evidence>
<evidence type="ECO:0000256" key="1">
    <source>
        <dbReference type="ARBA" id="ARBA00004651"/>
    </source>
</evidence>
<reference evidence="10 11" key="1">
    <citation type="journal article" date="2017" name="G3 (Bethesda)">
        <title>The Physical Genome Mapping of Anopheles albimanus Corrected Scaffold Misassemblies and Identified Interarm Rearrangements in Genus Anopheles.</title>
        <authorList>
            <person name="Artemov G.N."/>
            <person name="Peery A.N."/>
            <person name="Jiang X."/>
            <person name="Tu Z."/>
            <person name="Stegniy V.N."/>
            <person name="Sharakhova M.V."/>
            <person name="Sharakhov I.V."/>
        </authorList>
    </citation>
    <scope>NUCLEOTIDE SEQUENCE [LARGE SCALE GENOMIC DNA]</scope>
    <source>
        <strain evidence="10 11">ALBI9_A</strain>
    </source>
</reference>
<dbReference type="InterPro" id="IPR052192">
    <property type="entry name" value="Insect_Ionotropic_Sensory_Rcpt"/>
</dbReference>
<dbReference type="VEuPathDB" id="VectorBase:AALB009483"/>
<keyword evidence="5" id="KW-1133">Transmembrane helix</keyword>
<feature type="domain" description="Ionotropic glutamate receptor C-terminal" evidence="9">
    <location>
        <begin position="361"/>
        <end position="631"/>
    </location>
</feature>
<evidence type="ECO:0000256" key="3">
    <source>
        <dbReference type="ARBA" id="ARBA00022475"/>
    </source>
</evidence>
<keyword evidence="6" id="KW-0472">Membrane</keyword>
<evidence type="ECO:0000313" key="11">
    <source>
        <dbReference type="Proteomes" id="UP000069272"/>
    </source>
</evidence>
<evidence type="ECO:0000313" key="10">
    <source>
        <dbReference type="EnsemblMetazoa" id="AALB009483-PA"/>
    </source>
</evidence>
<protein>
    <recommendedName>
        <fullName evidence="9">Ionotropic glutamate receptor C-terminal domain-containing protein</fullName>
    </recommendedName>
</protein>
<keyword evidence="11" id="KW-1185">Reference proteome</keyword>
<dbReference type="GO" id="GO:0050906">
    <property type="term" value="P:detection of stimulus involved in sensory perception"/>
    <property type="evidence" value="ECO:0007669"/>
    <property type="project" value="UniProtKB-ARBA"/>
</dbReference>
<dbReference type="InterPro" id="IPR001320">
    <property type="entry name" value="Iontro_rcpt_C"/>
</dbReference>
<dbReference type="STRING" id="7167.A0A182FSF6"/>
<dbReference type="GO" id="GO:0005886">
    <property type="term" value="C:plasma membrane"/>
    <property type="evidence" value="ECO:0007669"/>
    <property type="project" value="UniProtKB-SubCell"/>
</dbReference>
<name>A0A182FSF6_ANOAL</name>
<keyword evidence="8" id="KW-0325">Glycoprotein</keyword>
<dbReference type="Gene3D" id="1.10.287.70">
    <property type="match status" value="1"/>
</dbReference>
<dbReference type="AlphaFoldDB" id="A0A182FSF6"/>
<dbReference type="SUPFAM" id="SSF53850">
    <property type="entry name" value="Periplasmic binding protein-like II"/>
    <property type="match status" value="1"/>
</dbReference>
<evidence type="ECO:0000256" key="5">
    <source>
        <dbReference type="ARBA" id="ARBA00022989"/>
    </source>
</evidence>
<dbReference type="PANTHER" id="PTHR42643:SF40">
    <property type="entry name" value="IONOTROPIC RECEPTOR 41A-RELATED"/>
    <property type="match status" value="1"/>
</dbReference>
<keyword evidence="3" id="KW-1003">Cell membrane</keyword>
<evidence type="ECO:0000256" key="6">
    <source>
        <dbReference type="ARBA" id="ARBA00023136"/>
    </source>
</evidence>
<sequence>MENSSIALERIVQGGLFDIELMQLLQWICRSTQCVEYHLFNLSVVLPVAEHLVTFVCTCFIIKSTDIRSARALTESFPHPFIVIDFAMENLDVLQEAIENGCQSFVLTPSTGVEFMDHFRYVHDRTIARYPSKRVFIVGDPDDTAIEFEDTVRSILNHSVIDDVIDLLLVQPDATRHRVDLFTNGFTPDELTRLDSYDIRSNWRSPNYGVDLFPNKRANLRQRYIRLSVFNYQPYTVWREAETPQEANSYLEHRPTIHIDGTESQLFIEFCASRNCRLEMSLDDVGEWGQIYDNRTGDGILGAVVERRSDIGVGALYSWHHEFGYLSLSKPISRTGVTCIVPKPLPLSSWMTPILPFSPFLWFAVIATFVIATFFEVLVSFGAQKINGKQSTGHVDVCESVMVIMAIFILQTVLLRINKTPIVSQMLLIGSLLLVGLMIGNAYSGGLASVMTVPRFEKSIDTVQDLADRNLRWASTHDAWIFSIQLATQPTIVKLLQNFGTYPKDVLHEHAKRRDMGYSIERLPYGHYAIGEYITDSVIGNFEIMLEDIYWEACVAMATKTWPLMNELNELTLLVFQSGIQQYWESKVVSKYADNKVQHAISISRHFDNPGPIALQPSHLIGAFFLLGFGLACGMICFLVELLWHQWSISRSGGQKRAMNQHKILLRSMEHA</sequence>
<proteinExistence type="inferred from homology"/>
<dbReference type="PANTHER" id="PTHR42643">
    <property type="entry name" value="IONOTROPIC RECEPTOR 20A-RELATED"/>
    <property type="match status" value="1"/>
</dbReference>
<evidence type="ECO:0000256" key="4">
    <source>
        <dbReference type="ARBA" id="ARBA00022692"/>
    </source>
</evidence>
<organism evidence="10 11">
    <name type="scientific">Anopheles albimanus</name>
    <name type="common">New world malaria mosquito</name>
    <dbReference type="NCBI Taxonomy" id="7167"/>
    <lineage>
        <taxon>Eukaryota</taxon>
        <taxon>Metazoa</taxon>
        <taxon>Ecdysozoa</taxon>
        <taxon>Arthropoda</taxon>
        <taxon>Hexapoda</taxon>
        <taxon>Insecta</taxon>
        <taxon>Pterygota</taxon>
        <taxon>Neoptera</taxon>
        <taxon>Endopterygota</taxon>
        <taxon>Diptera</taxon>
        <taxon>Nematocera</taxon>
        <taxon>Culicoidea</taxon>
        <taxon>Culicidae</taxon>
        <taxon>Anophelinae</taxon>
        <taxon>Anopheles</taxon>
    </lineage>
</organism>
<dbReference type="Gene3D" id="3.40.190.10">
    <property type="entry name" value="Periplasmic binding protein-like II"/>
    <property type="match status" value="1"/>
</dbReference>
<evidence type="ECO:0000256" key="2">
    <source>
        <dbReference type="ARBA" id="ARBA00008685"/>
    </source>
</evidence>
<evidence type="ECO:0000256" key="7">
    <source>
        <dbReference type="ARBA" id="ARBA00023170"/>
    </source>
</evidence>
<reference evidence="10" key="2">
    <citation type="submission" date="2022-08" db="UniProtKB">
        <authorList>
            <consortium name="EnsemblMetazoa"/>
        </authorList>
    </citation>
    <scope>IDENTIFICATION</scope>
    <source>
        <strain evidence="10">STECLA/ALBI9_A</strain>
    </source>
</reference>
<dbReference type="Proteomes" id="UP000069272">
    <property type="component" value="Chromosome 2R"/>
</dbReference>
<dbReference type="GO" id="GO:0015276">
    <property type="term" value="F:ligand-gated monoatomic ion channel activity"/>
    <property type="evidence" value="ECO:0007669"/>
    <property type="project" value="InterPro"/>
</dbReference>
<keyword evidence="7" id="KW-0675">Receptor</keyword>
<evidence type="ECO:0000259" key="9">
    <source>
        <dbReference type="Pfam" id="PF00060"/>
    </source>
</evidence>
<dbReference type="VEuPathDB" id="VectorBase:AALB20_027258"/>